<reference evidence="7 8" key="1">
    <citation type="journal article" date="2013" name="PLoS ONE">
        <title>Genome-Wide Relatedness of Treponema pedis, from Gingiva and Necrotic Skin Lesions of Pigs, with the Human Oral Pathogen Treponema denticola.</title>
        <authorList>
            <person name="Svartstrom O."/>
            <person name="Mushtaq M."/>
            <person name="Pringle M."/>
            <person name="Segerman B."/>
        </authorList>
    </citation>
    <scope>NUCLEOTIDE SEQUENCE [LARGE SCALE GENOMIC DNA]</scope>
    <source>
        <strain evidence="7">T A4</strain>
    </source>
</reference>
<dbReference type="PROSITE" id="PS01040">
    <property type="entry name" value="SBP_BACTERIAL_5"/>
    <property type="match status" value="1"/>
</dbReference>
<comment type="subcellular location">
    <subcellularLocation>
        <location evidence="1">Cell envelope</location>
    </subcellularLocation>
</comment>
<dbReference type="OrthoDB" id="9801912at2"/>
<keyword evidence="4 5" id="KW-0732">Signal</keyword>
<evidence type="ECO:0000313" key="8">
    <source>
        <dbReference type="Proteomes" id="UP000015620"/>
    </source>
</evidence>
<evidence type="ECO:0000259" key="6">
    <source>
        <dbReference type="Pfam" id="PF00496"/>
    </source>
</evidence>
<dbReference type="GO" id="GO:0043190">
    <property type="term" value="C:ATP-binding cassette (ABC) transporter complex"/>
    <property type="evidence" value="ECO:0007669"/>
    <property type="project" value="InterPro"/>
</dbReference>
<dbReference type="GO" id="GO:1904680">
    <property type="term" value="F:peptide transmembrane transporter activity"/>
    <property type="evidence" value="ECO:0007669"/>
    <property type="project" value="TreeGrafter"/>
</dbReference>
<dbReference type="Pfam" id="PF00496">
    <property type="entry name" value="SBP_bac_5"/>
    <property type="match status" value="1"/>
</dbReference>
<dbReference type="KEGG" id="tped:TPE_2517"/>
<comment type="similarity">
    <text evidence="2">Belongs to the bacterial solute-binding protein 5 family.</text>
</comment>
<evidence type="ECO:0000256" key="2">
    <source>
        <dbReference type="ARBA" id="ARBA00005695"/>
    </source>
</evidence>
<protein>
    <submittedName>
        <fullName evidence="7">Solute-binding family 5 protein</fullName>
    </submittedName>
</protein>
<proteinExistence type="inferred from homology"/>
<feature type="chain" id="PRO_5004545788" evidence="5">
    <location>
        <begin position="20"/>
        <end position="538"/>
    </location>
</feature>
<keyword evidence="8" id="KW-1185">Reference proteome</keyword>
<keyword evidence="3" id="KW-0813">Transport</keyword>
<sequence length="538" mass="60801">MKKTLAAIILMLVSICCFSEENVEKKNGEKKRLTVSISTGIPMLHPHISFNADEAQMLTALYEGLVVYDPYTLQPVPAIAEKWSVTGGRTWRFTLRKNAKFENGDPITAKTFVDAWLNLLTPGAGYQYASLLDCIDGAADYRTGKLKNKEQVGIKAESEYVLLVYTNSPSEHLPNILCHHAFSAVYGNQLKEAGQLVKQSGFDSAKKAFKPVSSGAYKISRFTDGEIFLEKNENYWDTASVQIPEISLILNLQEESAAEKFNKGEIDWLSRADVLSKIGDSRYIHIDPLFATEYFFFKTSSQKTKNKEFRKALLLAIPYEELRNGYLIQASSLIFPLVGYPEVEGITEYNVYKAEQLINELKLTEDEKSLIIKLPDTAYYKELFKILKNAWGKIGIKTEAVFSSFAKYYDELKTDDYNLGIISWIGDFADPLAFLEMFRPKSTLNDSGWSNTEFEQMLRRAGSETQVTKRYGYLAKAEQLLLDEGVVIPISHNTSVNIIDTFSIGGWFSNAIDIHPFKFIKFSSPQPIPGIVKNYLKK</sequence>
<evidence type="ECO:0000256" key="5">
    <source>
        <dbReference type="SAM" id="SignalP"/>
    </source>
</evidence>
<dbReference type="HOGENOM" id="CLU_017028_0_3_12"/>
<dbReference type="PATRIC" id="fig|1291379.3.peg.2487"/>
<organism evidence="7 8">
    <name type="scientific">Treponema pedis str. T A4</name>
    <dbReference type="NCBI Taxonomy" id="1291379"/>
    <lineage>
        <taxon>Bacteria</taxon>
        <taxon>Pseudomonadati</taxon>
        <taxon>Spirochaetota</taxon>
        <taxon>Spirochaetia</taxon>
        <taxon>Spirochaetales</taxon>
        <taxon>Treponemataceae</taxon>
        <taxon>Treponema</taxon>
    </lineage>
</organism>
<dbReference type="GO" id="GO:0030288">
    <property type="term" value="C:outer membrane-bounded periplasmic space"/>
    <property type="evidence" value="ECO:0007669"/>
    <property type="project" value="UniProtKB-ARBA"/>
</dbReference>
<dbReference type="InterPro" id="IPR030678">
    <property type="entry name" value="Peptide/Ni-bd"/>
</dbReference>
<evidence type="ECO:0000313" key="7">
    <source>
        <dbReference type="EMBL" id="AGT44989.1"/>
    </source>
</evidence>
<dbReference type="PANTHER" id="PTHR30290">
    <property type="entry name" value="PERIPLASMIC BINDING COMPONENT OF ABC TRANSPORTER"/>
    <property type="match status" value="1"/>
</dbReference>
<dbReference type="CDD" id="cd08504">
    <property type="entry name" value="PBP2_OppA"/>
    <property type="match status" value="1"/>
</dbReference>
<dbReference type="Proteomes" id="UP000015620">
    <property type="component" value="Chromosome"/>
</dbReference>
<evidence type="ECO:0000256" key="3">
    <source>
        <dbReference type="ARBA" id="ARBA00022448"/>
    </source>
</evidence>
<dbReference type="EMBL" id="CP004120">
    <property type="protein sequence ID" value="AGT44989.1"/>
    <property type="molecule type" value="Genomic_DNA"/>
</dbReference>
<dbReference type="Gene3D" id="3.40.190.10">
    <property type="entry name" value="Periplasmic binding protein-like II"/>
    <property type="match status" value="1"/>
</dbReference>
<name>S6A956_9SPIR</name>
<dbReference type="Gene3D" id="3.10.105.10">
    <property type="entry name" value="Dipeptide-binding Protein, Domain 3"/>
    <property type="match status" value="1"/>
</dbReference>
<dbReference type="InterPro" id="IPR039424">
    <property type="entry name" value="SBP_5"/>
</dbReference>
<accession>S6A956</accession>
<dbReference type="InterPro" id="IPR023765">
    <property type="entry name" value="SBP_5_CS"/>
</dbReference>
<dbReference type="PIRSF" id="PIRSF002741">
    <property type="entry name" value="MppA"/>
    <property type="match status" value="1"/>
</dbReference>
<evidence type="ECO:0000256" key="4">
    <source>
        <dbReference type="ARBA" id="ARBA00022729"/>
    </source>
</evidence>
<dbReference type="SUPFAM" id="SSF53850">
    <property type="entry name" value="Periplasmic binding protein-like II"/>
    <property type="match status" value="1"/>
</dbReference>
<feature type="domain" description="Solute-binding protein family 5" evidence="6">
    <location>
        <begin position="74"/>
        <end position="442"/>
    </location>
</feature>
<dbReference type="STRING" id="1291379.TPE_2517"/>
<dbReference type="InterPro" id="IPR000914">
    <property type="entry name" value="SBP_5_dom"/>
</dbReference>
<dbReference type="Gene3D" id="3.90.76.10">
    <property type="entry name" value="Dipeptide-binding Protein, Domain 1"/>
    <property type="match status" value="1"/>
</dbReference>
<gene>
    <name evidence="7" type="ORF">TPE_2517</name>
</gene>
<dbReference type="AlphaFoldDB" id="S6A956"/>
<feature type="signal peptide" evidence="5">
    <location>
        <begin position="1"/>
        <end position="19"/>
    </location>
</feature>
<dbReference type="GO" id="GO:0015833">
    <property type="term" value="P:peptide transport"/>
    <property type="evidence" value="ECO:0007669"/>
    <property type="project" value="TreeGrafter"/>
</dbReference>
<dbReference type="PANTHER" id="PTHR30290:SF10">
    <property type="entry name" value="PERIPLASMIC OLIGOPEPTIDE-BINDING PROTEIN-RELATED"/>
    <property type="match status" value="1"/>
</dbReference>
<evidence type="ECO:0000256" key="1">
    <source>
        <dbReference type="ARBA" id="ARBA00004196"/>
    </source>
</evidence>